<dbReference type="RefSeq" id="WP_013911191.1">
    <property type="nucleotide sequence ID" value="NZ_AP019662.1"/>
</dbReference>
<evidence type="ECO:0000259" key="1">
    <source>
        <dbReference type="Pfam" id="PF03551"/>
    </source>
</evidence>
<dbReference type="InterPro" id="IPR036388">
    <property type="entry name" value="WH-like_DNA-bd_sf"/>
</dbReference>
<dbReference type="Pfam" id="PF10400">
    <property type="entry name" value="Vir_act_alpha_C"/>
    <property type="match status" value="1"/>
</dbReference>
<dbReference type="InterPro" id="IPR036390">
    <property type="entry name" value="WH_DNA-bd_sf"/>
</dbReference>
<accession>A0ABD0BJJ8</accession>
<evidence type="ECO:0000259" key="2">
    <source>
        <dbReference type="Pfam" id="PF10400"/>
    </source>
</evidence>
<dbReference type="Gene3D" id="1.10.10.10">
    <property type="entry name" value="Winged helix-like DNA-binding domain superfamily/Winged helix DNA-binding domain"/>
    <property type="match status" value="1"/>
</dbReference>
<gene>
    <name evidence="3" type="ORF">CULCOIPH005_09650</name>
    <name evidence="4" type="ORF">NCTC7908_01052</name>
</gene>
<proteinExistence type="predicted"/>
<evidence type="ECO:0000313" key="4">
    <source>
        <dbReference type="EMBL" id="SQG51105.1"/>
    </source>
</evidence>
<dbReference type="InterPro" id="IPR005149">
    <property type="entry name" value="Tscrpt_reg_PadR_N"/>
</dbReference>
<evidence type="ECO:0000313" key="6">
    <source>
        <dbReference type="Proteomes" id="UP001205910"/>
    </source>
</evidence>
<dbReference type="KEGG" id="cuz:Cul05146_0869"/>
<reference evidence="3 6" key="2">
    <citation type="submission" date="2021-11" db="EMBL/GenBank/DDBJ databases">
        <title>Whole genome sequences of diphtheriae toxin producing Corynebacterium ulcerans isolates from cats in Osaka, Japan.</title>
        <authorList>
            <person name="Umeda K."/>
            <person name="Hirai Y."/>
        </authorList>
    </citation>
    <scope>NUCLEOTIDE SEQUENCE [LARGE SCALE GENOMIC DNA]</scope>
    <source>
        <strain evidence="3 6">12109B-1</strain>
    </source>
</reference>
<dbReference type="PANTHER" id="PTHR43252">
    <property type="entry name" value="TRANSCRIPTIONAL REGULATOR YQJI"/>
    <property type="match status" value="1"/>
</dbReference>
<name>A0ABD0BJJ8_CORUL</name>
<evidence type="ECO:0000313" key="5">
    <source>
        <dbReference type="Proteomes" id="UP000248741"/>
    </source>
</evidence>
<feature type="domain" description="Transcription regulator PadR N-terminal" evidence="1">
    <location>
        <begin position="7"/>
        <end position="81"/>
    </location>
</feature>
<dbReference type="EMBL" id="BQFK01000002">
    <property type="protein sequence ID" value="GJJ42776.1"/>
    <property type="molecule type" value="Genomic_DNA"/>
</dbReference>
<protein>
    <submittedName>
        <fullName evidence="3 4">Transcriptional regulator</fullName>
    </submittedName>
</protein>
<dbReference type="Proteomes" id="UP000248741">
    <property type="component" value="Chromosome 1"/>
</dbReference>
<reference evidence="4 5" key="1">
    <citation type="submission" date="2018-06" db="EMBL/GenBank/DDBJ databases">
        <authorList>
            <consortium name="Pathogen Informatics"/>
            <person name="Doyle S."/>
        </authorList>
    </citation>
    <scope>NUCLEOTIDE SEQUENCE [LARGE SCALE GENOMIC DNA]</scope>
    <source>
        <strain evidence="4 5">NCTC7908</strain>
    </source>
</reference>
<dbReference type="PANTHER" id="PTHR43252:SF6">
    <property type="entry name" value="NEGATIVE TRANSCRIPTION REGULATOR PADR"/>
    <property type="match status" value="1"/>
</dbReference>
<dbReference type="GeneID" id="75260000"/>
<dbReference type="Proteomes" id="UP001205910">
    <property type="component" value="Unassembled WGS sequence"/>
</dbReference>
<dbReference type="Pfam" id="PF03551">
    <property type="entry name" value="PadR"/>
    <property type="match status" value="1"/>
</dbReference>
<feature type="domain" description="Transcription regulator PadR C-terminal" evidence="2">
    <location>
        <begin position="95"/>
        <end position="167"/>
    </location>
</feature>
<dbReference type="SUPFAM" id="SSF46785">
    <property type="entry name" value="Winged helix' DNA-binding domain"/>
    <property type="match status" value="1"/>
</dbReference>
<sequence length="178" mass="20284">MTIRHSLLSLLAAKPRPVGELRTQFHELTQHTWPLNIGQVFQTIQRLERDGFVESLGEVEGSTGHTAQVYGITAHGRDELETWWSTPTLLSKNQRDELVIKIAMAQATNASGVGEMVQRQREAVMWELRDVVKQKMALAPQRTAARLLLERRIFNLEAESRWLDHIETLEIPAEGQPQ</sequence>
<dbReference type="KEGG" id="cun:Cul210932_0847"/>
<dbReference type="InterPro" id="IPR018309">
    <property type="entry name" value="Tscrpt_reg_PadR_C"/>
</dbReference>
<organism evidence="3 6">
    <name type="scientific">Corynebacterium ulcerans</name>
    <dbReference type="NCBI Taxonomy" id="65058"/>
    <lineage>
        <taxon>Bacteria</taxon>
        <taxon>Bacillati</taxon>
        <taxon>Actinomycetota</taxon>
        <taxon>Actinomycetes</taxon>
        <taxon>Mycobacteriales</taxon>
        <taxon>Corynebacteriaceae</taxon>
        <taxon>Corynebacterium</taxon>
    </lineage>
</organism>
<dbReference type="AlphaFoldDB" id="A0ABD0BJJ8"/>
<evidence type="ECO:0000313" key="3">
    <source>
        <dbReference type="EMBL" id="GJJ42776.1"/>
    </source>
</evidence>
<dbReference type="EMBL" id="LS483400">
    <property type="protein sequence ID" value="SQG51105.1"/>
    <property type="molecule type" value="Genomic_DNA"/>
</dbReference>